<dbReference type="PROSITE" id="PS50883">
    <property type="entry name" value="EAL"/>
    <property type="match status" value="1"/>
</dbReference>
<dbReference type="EMBL" id="CP009687">
    <property type="protein sequence ID" value="AKL94853.1"/>
    <property type="molecule type" value="Genomic_DNA"/>
</dbReference>
<dbReference type="AlphaFoldDB" id="A0A0G3W924"/>
<dbReference type="SUPFAM" id="SSF55073">
    <property type="entry name" value="Nucleotide cyclase"/>
    <property type="match status" value="1"/>
</dbReference>
<dbReference type="InterPro" id="IPR052155">
    <property type="entry name" value="Biofilm_reg_signaling"/>
</dbReference>
<dbReference type="CDD" id="cd01948">
    <property type="entry name" value="EAL"/>
    <property type="match status" value="1"/>
</dbReference>
<evidence type="ECO:0000259" key="2">
    <source>
        <dbReference type="PROSITE" id="PS50883"/>
    </source>
</evidence>
<reference evidence="4 5" key="1">
    <citation type="submission" date="2014-10" db="EMBL/GenBank/DDBJ databases">
        <title>Genome sequence of Clostridium aceticum DSM 1496.</title>
        <authorList>
            <person name="Poehlein A."/>
            <person name="Schiel-Bengelsdorf B."/>
            <person name="Gottschalk G."/>
            <person name="Duerre P."/>
            <person name="Daniel R."/>
        </authorList>
    </citation>
    <scope>NUCLEOTIDE SEQUENCE [LARGE SCALE GENOMIC DNA]</scope>
    <source>
        <strain evidence="4 5">DSM 1496</strain>
    </source>
</reference>
<dbReference type="Gene3D" id="3.30.70.270">
    <property type="match status" value="1"/>
</dbReference>
<dbReference type="SUPFAM" id="SSF141868">
    <property type="entry name" value="EAL domain-like"/>
    <property type="match status" value="1"/>
</dbReference>
<evidence type="ECO:0000313" key="4">
    <source>
        <dbReference type="EMBL" id="AKL94853.1"/>
    </source>
</evidence>
<dbReference type="InterPro" id="IPR035919">
    <property type="entry name" value="EAL_sf"/>
</dbReference>
<dbReference type="PANTHER" id="PTHR44757:SF2">
    <property type="entry name" value="BIOFILM ARCHITECTURE MAINTENANCE PROTEIN MBAA"/>
    <property type="match status" value="1"/>
</dbReference>
<dbReference type="PANTHER" id="PTHR44757">
    <property type="entry name" value="DIGUANYLATE CYCLASE DGCP"/>
    <property type="match status" value="1"/>
</dbReference>
<protein>
    <submittedName>
        <fullName evidence="4">Diguanylate cyclase/phosphodiesterase</fullName>
    </submittedName>
</protein>
<dbReference type="PROSITE" id="PS50113">
    <property type="entry name" value="PAC"/>
    <property type="match status" value="1"/>
</dbReference>
<dbReference type="InterPro" id="IPR029787">
    <property type="entry name" value="Nucleotide_cyclase"/>
</dbReference>
<dbReference type="InterPro" id="IPR000700">
    <property type="entry name" value="PAS-assoc_C"/>
</dbReference>
<proteinExistence type="predicted"/>
<dbReference type="InterPro" id="IPR000160">
    <property type="entry name" value="GGDEF_dom"/>
</dbReference>
<dbReference type="NCBIfam" id="TIGR00254">
    <property type="entry name" value="GGDEF"/>
    <property type="match status" value="1"/>
</dbReference>
<dbReference type="Pfam" id="PF00563">
    <property type="entry name" value="EAL"/>
    <property type="match status" value="1"/>
</dbReference>
<dbReference type="KEGG" id="cace:CACET_c13880"/>
<dbReference type="CDD" id="cd01949">
    <property type="entry name" value="GGDEF"/>
    <property type="match status" value="1"/>
</dbReference>
<dbReference type="Proteomes" id="UP000035704">
    <property type="component" value="Chromosome"/>
</dbReference>
<feature type="domain" description="EAL" evidence="2">
    <location>
        <begin position="218"/>
        <end position="468"/>
    </location>
</feature>
<feature type="domain" description="PAC" evidence="1">
    <location>
        <begin position="1"/>
        <end position="49"/>
    </location>
</feature>
<sequence length="470" mass="54281">MQIRDKNNNQQWILVRGKGVFDENNQLKMINGIILDITKLKEQEKHIKHLAYHDPVTDLPNRIMFMEELEKEIDKNKSGAVMLLDLDNFKGINDTLGHIYGDKLLRKVAQELLSIKDKKLFISRFGGDEFLILLKEETEIAEIQNYAQKISDIFTKRITTKEEAYISCSIGITLYPLHSNDVTQLIMNADIAMYHAKNSGKSNYKLFNQELTDNLKEKRRIETVLREAIEKEEFKLLYQPQVCSVTRKVIGFEALLRLKKHAISPAVFIPVAEETGMIIEIGRWITKEVASQITSWKKKGISIKPIAINFSAKQMNDLGYINFLEDIFKEENVDPNDIEIEITESIFLENKQETMTFLNNLRALGLKIVLDDFGTGYSSLRYLTFLPVHKIKLDKSLNDKFLELSNIAVMESIISLAHSLNLKVVAEGIEDTQQYQRLKLVKCDYIQGYLFSKPLEVKEAEDIHNYHFLL</sequence>
<dbReference type="PATRIC" id="fig|84022.6.peg.1383"/>
<dbReference type="PROSITE" id="PS50887">
    <property type="entry name" value="GGDEF"/>
    <property type="match status" value="1"/>
</dbReference>
<dbReference type="InterPro" id="IPR043128">
    <property type="entry name" value="Rev_trsase/Diguanyl_cyclase"/>
</dbReference>
<accession>A0A0G3W924</accession>
<evidence type="ECO:0000259" key="1">
    <source>
        <dbReference type="PROSITE" id="PS50113"/>
    </source>
</evidence>
<dbReference type="STRING" id="84022.CACET_c13880"/>
<dbReference type="InterPro" id="IPR001633">
    <property type="entry name" value="EAL_dom"/>
</dbReference>
<gene>
    <name evidence="4" type="ORF">CACET_c13880</name>
</gene>
<evidence type="ECO:0000259" key="3">
    <source>
        <dbReference type="PROSITE" id="PS50887"/>
    </source>
</evidence>
<feature type="domain" description="GGDEF" evidence="3">
    <location>
        <begin position="77"/>
        <end position="209"/>
    </location>
</feature>
<evidence type="ECO:0000313" key="5">
    <source>
        <dbReference type="Proteomes" id="UP000035704"/>
    </source>
</evidence>
<organism evidence="4 5">
    <name type="scientific">Clostridium aceticum</name>
    <dbReference type="NCBI Taxonomy" id="84022"/>
    <lineage>
        <taxon>Bacteria</taxon>
        <taxon>Bacillati</taxon>
        <taxon>Bacillota</taxon>
        <taxon>Clostridia</taxon>
        <taxon>Eubacteriales</taxon>
        <taxon>Clostridiaceae</taxon>
        <taxon>Clostridium</taxon>
    </lineage>
</organism>
<dbReference type="Gene3D" id="3.20.20.450">
    <property type="entry name" value="EAL domain"/>
    <property type="match status" value="1"/>
</dbReference>
<dbReference type="SMART" id="SM00052">
    <property type="entry name" value="EAL"/>
    <property type="match status" value="1"/>
</dbReference>
<keyword evidence="5" id="KW-1185">Reference proteome</keyword>
<name>A0A0G3W924_9CLOT</name>
<dbReference type="Pfam" id="PF00990">
    <property type="entry name" value="GGDEF"/>
    <property type="match status" value="1"/>
</dbReference>
<dbReference type="RefSeq" id="WP_053072940.1">
    <property type="nucleotide sequence ID" value="NZ_CP009687.1"/>
</dbReference>
<dbReference type="Gene3D" id="3.30.450.20">
    <property type="entry name" value="PAS domain"/>
    <property type="match status" value="1"/>
</dbReference>
<dbReference type="SMART" id="SM00267">
    <property type="entry name" value="GGDEF"/>
    <property type="match status" value="1"/>
</dbReference>